<dbReference type="PROSITE" id="PS01124">
    <property type="entry name" value="HTH_ARAC_FAMILY_2"/>
    <property type="match status" value="1"/>
</dbReference>
<dbReference type="InterPro" id="IPR009594">
    <property type="entry name" value="Tscrpt_reg_HTH_AraC_N"/>
</dbReference>
<keyword evidence="2" id="KW-0804">Transcription</keyword>
<sequence length="318" mass="35304">MSLEPPVPQFAADTADAIRTDILARLTPDHPDRAARITGFAIYRVTETAGPMCGLYEPSLSVIIQGAKRLHIGDETLVYDEKHFLLTAVGLPILAQIEAATPERPYYCLALRIDLAKVREIIAEIGPQPVSGAEVGLSMALGTATAELFDAFRRLIALLDQPHHIPFLADQIEREIYYRLLTGDQGVRLRRYALAGSQSSRVARAVEWLKQNYTQPLRVEDLADIAAMGVSTLHHHFRAMTAMSPLQFQKHLRLNQARMLMLGDNLDAATAALRVGYESPTQFNREYRRLFGAPPMRDIKTLRAMPAANQPVDLDIAG</sequence>
<proteinExistence type="predicted"/>
<dbReference type="InterPro" id="IPR009057">
    <property type="entry name" value="Homeodomain-like_sf"/>
</dbReference>
<accession>A0A255XJD8</accession>
<dbReference type="Gene3D" id="1.10.10.60">
    <property type="entry name" value="Homeodomain-like"/>
    <property type="match status" value="1"/>
</dbReference>
<dbReference type="OrthoDB" id="9802263at2"/>
<dbReference type="PANTHER" id="PTHR43436">
    <property type="entry name" value="ARAC-FAMILY TRANSCRIPTIONAL REGULATOR"/>
    <property type="match status" value="1"/>
</dbReference>
<evidence type="ECO:0000256" key="2">
    <source>
        <dbReference type="ARBA" id="ARBA00023163"/>
    </source>
</evidence>
<organism evidence="4 5">
    <name type="scientific">Elstera cyanobacteriorum</name>
    <dbReference type="NCBI Taxonomy" id="2022747"/>
    <lineage>
        <taxon>Bacteria</taxon>
        <taxon>Pseudomonadati</taxon>
        <taxon>Pseudomonadota</taxon>
        <taxon>Alphaproteobacteria</taxon>
        <taxon>Rhodospirillales</taxon>
        <taxon>Rhodospirillaceae</taxon>
        <taxon>Elstera</taxon>
    </lineage>
</organism>
<comment type="caution">
    <text evidence="4">The sequence shown here is derived from an EMBL/GenBank/DDBJ whole genome shotgun (WGS) entry which is preliminary data.</text>
</comment>
<protein>
    <submittedName>
        <fullName evidence="4">AraC family transcriptional regulator</fullName>
    </submittedName>
</protein>
<evidence type="ECO:0000259" key="3">
    <source>
        <dbReference type="PROSITE" id="PS01124"/>
    </source>
</evidence>
<dbReference type="GO" id="GO:0003700">
    <property type="term" value="F:DNA-binding transcription factor activity"/>
    <property type="evidence" value="ECO:0007669"/>
    <property type="project" value="InterPro"/>
</dbReference>
<evidence type="ECO:0000256" key="1">
    <source>
        <dbReference type="ARBA" id="ARBA00023015"/>
    </source>
</evidence>
<reference evidence="4 5" key="1">
    <citation type="submission" date="2017-07" db="EMBL/GenBank/DDBJ databases">
        <title>Elstera cyanobacteriorum sp. nov., a novel bacterium isolated from cyanobacterial aggregates in a eutrophic lake.</title>
        <authorList>
            <person name="Cai H."/>
        </authorList>
    </citation>
    <scope>NUCLEOTIDE SEQUENCE [LARGE SCALE GENOMIC DNA]</scope>
    <source>
        <strain evidence="4 5">TH019</strain>
    </source>
</reference>
<dbReference type="Proteomes" id="UP000216361">
    <property type="component" value="Unassembled WGS sequence"/>
</dbReference>
<dbReference type="SUPFAM" id="SSF46689">
    <property type="entry name" value="Homeodomain-like"/>
    <property type="match status" value="2"/>
</dbReference>
<dbReference type="PANTHER" id="PTHR43436:SF1">
    <property type="entry name" value="TRANSCRIPTIONAL REGULATORY PROTEIN"/>
    <property type="match status" value="1"/>
</dbReference>
<dbReference type="EMBL" id="NOXS01000035">
    <property type="protein sequence ID" value="OYQ17086.1"/>
    <property type="molecule type" value="Genomic_DNA"/>
</dbReference>
<feature type="domain" description="HTH araC/xylS-type" evidence="3">
    <location>
        <begin position="203"/>
        <end position="301"/>
    </location>
</feature>
<dbReference type="Pfam" id="PF06719">
    <property type="entry name" value="AraC_N"/>
    <property type="match status" value="1"/>
</dbReference>
<dbReference type="GO" id="GO:0043565">
    <property type="term" value="F:sequence-specific DNA binding"/>
    <property type="evidence" value="ECO:0007669"/>
    <property type="project" value="InterPro"/>
</dbReference>
<dbReference type="Pfam" id="PF12833">
    <property type="entry name" value="HTH_18"/>
    <property type="match status" value="1"/>
</dbReference>
<gene>
    <name evidence="4" type="ORF">CHR90_18940</name>
</gene>
<evidence type="ECO:0000313" key="4">
    <source>
        <dbReference type="EMBL" id="OYQ17086.1"/>
    </source>
</evidence>
<dbReference type="AlphaFoldDB" id="A0A255XJD8"/>
<evidence type="ECO:0000313" key="5">
    <source>
        <dbReference type="Proteomes" id="UP000216361"/>
    </source>
</evidence>
<dbReference type="InterPro" id="IPR018060">
    <property type="entry name" value="HTH_AraC"/>
</dbReference>
<name>A0A255XJD8_9PROT</name>
<dbReference type="SMART" id="SM00342">
    <property type="entry name" value="HTH_ARAC"/>
    <property type="match status" value="1"/>
</dbReference>
<keyword evidence="1" id="KW-0805">Transcription regulation</keyword>
<keyword evidence="5" id="KW-1185">Reference proteome</keyword>